<comment type="caution">
    <text evidence="2">The sequence shown here is derived from an EMBL/GenBank/DDBJ whole genome shotgun (WGS) entry which is preliminary data.</text>
</comment>
<keyword evidence="1" id="KW-1133">Transmembrane helix</keyword>
<dbReference type="AlphaFoldDB" id="A0A847U9U9"/>
<accession>A0A847U9U9</accession>
<organism evidence="2 3">
    <name type="scientific">Halomicrobium mukohataei</name>
    <dbReference type="NCBI Taxonomy" id="57705"/>
    <lineage>
        <taxon>Archaea</taxon>
        <taxon>Methanobacteriati</taxon>
        <taxon>Methanobacteriota</taxon>
        <taxon>Stenosarchaea group</taxon>
        <taxon>Halobacteria</taxon>
        <taxon>Halobacteriales</taxon>
        <taxon>Haloarculaceae</taxon>
        <taxon>Halomicrobium</taxon>
    </lineage>
</organism>
<sequence>MEMQPGVVIVGMPVPATLPLLIVLSLDVVGREIATLEPTDVQANLLNTGGIVTQIEDSAKCAWFVCVRLEVRLLDEWILTQMFLKETQCLSIRWPSHPWGLFG</sequence>
<reference evidence="2" key="1">
    <citation type="submission" date="2019-12" db="EMBL/GenBank/DDBJ databases">
        <title>Whole-genome sequence of Halomicrobium mukohataei pws1.</title>
        <authorList>
            <person name="Verma D.K."/>
            <person name="Gopal K."/>
            <person name="Prasad E.S."/>
        </authorList>
    </citation>
    <scope>NUCLEOTIDE SEQUENCE</scope>
    <source>
        <strain evidence="2">Pws1</strain>
    </source>
</reference>
<protein>
    <submittedName>
        <fullName evidence="2">Uncharacterized protein</fullName>
    </submittedName>
</protein>
<name>A0A847U9U9_9EURY</name>
<dbReference type="Proteomes" id="UP000608662">
    <property type="component" value="Unassembled WGS sequence"/>
</dbReference>
<evidence type="ECO:0000256" key="1">
    <source>
        <dbReference type="SAM" id="Phobius"/>
    </source>
</evidence>
<evidence type="ECO:0000313" key="3">
    <source>
        <dbReference type="Proteomes" id="UP000608662"/>
    </source>
</evidence>
<gene>
    <name evidence="2" type="ORF">GOC74_07585</name>
</gene>
<evidence type="ECO:0000313" key="2">
    <source>
        <dbReference type="EMBL" id="NLV09789.1"/>
    </source>
</evidence>
<feature type="transmembrane region" description="Helical" evidence="1">
    <location>
        <begin position="6"/>
        <end position="26"/>
    </location>
</feature>
<dbReference type="EMBL" id="WOYG01000001">
    <property type="protein sequence ID" value="NLV09789.1"/>
    <property type="molecule type" value="Genomic_DNA"/>
</dbReference>
<keyword evidence="1" id="KW-0472">Membrane</keyword>
<keyword evidence="1" id="KW-0812">Transmembrane</keyword>
<proteinExistence type="predicted"/>